<evidence type="ECO:0000313" key="5">
    <source>
        <dbReference type="Proteomes" id="UP001501692"/>
    </source>
</evidence>
<dbReference type="SUPFAM" id="SSF101898">
    <property type="entry name" value="NHL repeat"/>
    <property type="match status" value="1"/>
</dbReference>
<dbReference type="Proteomes" id="UP001501692">
    <property type="component" value="Unassembled WGS sequence"/>
</dbReference>
<dbReference type="InterPro" id="IPR009722">
    <property type="entry name" value="YjiK/CarP"/>
</dbReference>
<dbReference type="EMBL" id="BAABJK010000004">
    <property type="protein sequence ID" value="GAA4962672.1"/>
    <property type="molecule type" value="Genomic_DNA"/>
</dbReference>
<dbReference type="Pfam" id="PF06977">
    <property type="entry name" value="SdiA-regulated"/>
    <property type="match status" value="1"/>
</dbReference>
<keyword evidence="3" id="KW-0472">Membrane</keyword>
<name>A0ABP9H722_9FLAO</name>
<keyword evidence="5" id="KW-1185">Reference proteome</keyword>
<evidence type="ECO:0000313" key="4">
    <source>
        <dbReference type="EMBL" id="GAA4962672.1"/>
    </source>
</evidence>
<gene>
    <name evidence="4" type="ORF">GCM10023315_08610</name>
</gene>
<dbReference type="RefSeq" id="WP_345164911.1">
    <property type="nucleotide sequence ID" value="NZ_BAABJK010000004.1"/>
</dbReference>
<evidence type="ECO:0000256" key="3">
    <source>
        <dbReference type="ARBA" id="ARBA00023136"/>
    </source>
</evidence>
<evidence type="ECO:0008006" key="6">
    <source>
        <dbReference type="Google" id="ProtNLM"/>
    </source>
</evidence>
<protein>
    <recommendedName>
        <fullName evidence="6">SdiA-regulated</fullName>
    </recommendedName>
</protein>
<comment type="subcellular location">
    <subcellularLocation>
        <location evidence="1">Cell membrane</location>
    </subcellularLocation>
</comment>
<evidence type="ECO:0000256" key="2">
    <source>
        <dbReference type="ARBA" id="ARBA00022475"/>
    </source>
</evidence>
<comment type="caution">
    <text evidence="4">The sequence shown here is derived from an EMBL/GenBank/DDBJ whole genome shotgun (WGS) entry which is preliminary data.</text>
</comment>
<accession>A0ABP9H722</accession>
<dbReference type="PROSITE" id="PS51257">
    <property type="entry name" value="PROKAR_LIPOPROTEIN"/>
    <property type="match status" value="1"/>
</dbReference>
<keyword evidence="2" id="KW-1003">Cell membrane</keyword>
<sequence length="264" mass="30066">MKKILVFLFISILACNTGKLKILADINSDLKEASAIEKVTSSSLLWTIEDSGNKNNIYGLDLKGNIVKDIDISNSSNIDWEDLTSDKKGNLYIGDFGNNSKNRDDFTIYKVSDLTKDKTKAERINFLLPKKMKSEDFEAFFLLKNHFYIFSKENKSTKLFKVPNTIGKHTAKFVAEFKMKGKNTKVTSAAISENEKTIVLLNHDKLWKISEFKDDNFFKGDIKELEFNHDSQKEGICFKGANSVYITDEKDKSEGGNLYEFSLN</sequence>
<organism evidence="4 5">
    <name type="scientific">Algibacter aquimarinus</name>
    <dbReference type="NCBI Taxonomy" id="1136748"/>
    <lineage>
        <taxon>Bacteria</taxon>
        <taxon>Pseudomonadati</taxon>
        <taxon>Bacteroidota</taxon>
        <taxon>Flavobacteriia</taxon>
        <taxon>Flavobacteriales</taxon>
        <taxon>Flavobacteriaceae</taxon>
        <taxon>Algibacter</taxon>
    </lineage>
</organism>
<evidence type="ECO:0000256" key="1">
    <source>
        <dbReference type="ARBA" id="ARBA00004236"/>
    </source>
</evidence>
<proteinExistence type="predicted"/>
<reference evidence="5" key="1">
    <citation type="journal article" date="2019" name="Int. J. Syst. Evol. Microbiol.">
        <title>The Global Catalogue of Microorganisms (GCM) 10K type strain sequencing project: providing services to taxonomists for standard genome sequencing and annotation.</title>
        <authorList>
            <consortium name="The Broad Institute Genomics Platform"/>
            <consortium name="The Broad Institute Genome Sequencing Center for Infectious Disease"/>
            <person name="Wu L."/>
            <person name="Ma J."/>
        </authorList>
    </citation>
    <scope>NUCLEOTIDE SEQUENCE [LARGE SCALE GENOMIC DNA]</scope>
    <source>
        <strain evidence="5">JCM 18287</strain>
    </source>
</reference>